<keyword evidence="3" id="KW-1185">Reference proteome</keyword>
<dbReference type="InterPro" id="IPR045958">
    <property type="entry name" value="DUF6378"/>
</dbReference>
<comment type="caution">
    <text evidence="2">The sequence shown here is derived from an EMBL/GenBank/DDBJ whole genome shotgun (WGS) entry which is preliminary data.</text>
</comment>
<accession>A0ABS3CYI2</accession>
<organism evidence="2 3">
    <name type="scientific">Bowmanella yangjiangensis</name>
    <dbReference type="NCBI Taxonomy" id="2811230"/>
    <lineage>
        <taxon>Bacteria</taxon>
        <taxon>Pseudomonadati</taxon>
        <taxon>Pseudomonadota</taxon>
        <taxon>Gammaproteobacteria</taxon>
        <taxon>Alteromonadales</taxon>
        <taxon>Alteromonadaceae</taxon>
        <taxon>Bowmanella</taxon>
    </lineage>
</organism>
<name>A0ABS3CYI2_9ALTE</name>
<evidence type="ECO:0000313" key="2">
    <source>
        <dbReference type="EMBL" id="MBN7822187.1"/>
    </source>
</evidence>
<dbReference type="Proteomes" id="UP000663992">
    <property type="component" value="Unassembled WGS sequence"/>
</dbReference>
<reference evidence="2 3" key="1">
    <citation type="submission" date="2021-03" db="EMBL/GenBank/DDBJ databases">
        <title>novel species isolated from a fishpond in China.</title>
        <authorList>
            <person name="Lu H."/>
            <person name="Cai Z."/>
        </authorList>
    </citation>
    <scope>NUCLEOTIDE SEQUENCE [LARGE SCALE GENOMIC DNA]</scope>
    <source>
        <strain evidence="2 3">Y57</strain>
    </source>
</reference>
<protein>
    <recommendedName>
        <fullName evidence="1">DUF6378 domain-containing protein</fullName>
    </recommendedName>
</protein>
<proteinExistence type="predicted"/>
<sequence length="97" mass="10771">QGDHVMKAPELLHKAASIMEERGKEYDKPEGERSMGRAVNAFNAITGKNLTESEGWLLLQQLKDARQWQNPGRYHADSAEDCIAYSALKAEALAEGK</sequence>
<dbReference type="EMBL" id="JAFKCS010000033">
    <property type="protein sequence ID" value="MBN7822187.1"/>
    <property type="molecule type" value="Genomic_DNA"/>
</dbReference>
<gene>
    <name evidence="2" type="ORF">J0A65_20145</name>
</gene>
<evidence type="ECO:0000259" key="1">
    <source>
        <dbReference type="Pfam" id="PF19905"/>
    </source>
</evidence>
<dbReference type="Pfam" id="PF19905">
    <property type="entry name" value="DUF6378"/>
    <property type="match status" value="1"/>
</dbReference>
<feature type="domain" description="DUF6378" evidence="1">
    <location>
        <begin position="11"/>
        <end position="91"/>
    </location>
</feature>
<feature type="non-terminal residue" evidence="2">
    <location>
        <position position="1"/>
    </location>
</feature>
<dbReference type="RefSeq" id="WP_206596138.1">
    <property type="nucleotide sequence ID" value="NZ_JAFKCS010000033.1"/>
</dbReference>
<evidence type="ECO:0000313" key="3">
    <source>
        <dbReference type="Proteomes" id="UP000663992"/>
    </source>
</evidence>